<dbReference type="InterPro" id="IPR013221">
    <property type="entry name" value="Mur_ligase_cen"/>
</dbReference>
<keyword evidence="7" id="KW-0133">Cell shape</keyword>
<comment type="function">
    <text evidence="7">Cell wall formation. Catalyzes the addition of glutamate to the nucleotide precursor UDP-N-acetylmuramoyl-L-alanine (UMA).</text>
</comment>
<accession>A0ABQ1I7L6</accession>
<dbReference type="GO" id="GO:0016874">
    <property type="term" value="F:ligase activity"/>
    <property type="evidence" value="ECO:0007669"/>
    <property type="project" value="UniProtKB-KW"/>
</dbReference>
<comment type="subcellular location">
    <subcellularLocation>
        <location evidence="1 7">Cytoplasm</location>
    </subcellularLocation>
</comment>
<evidence type="ECO:0000256" key="1">
    <source>
        <dbReference type="ARBA" id="ARBA00004496"/>
    </source>
</evidence>
<dbReference type="PANTHER" id="PTHR43692:SF1">
    <property type="entry name" value="UDP-N-ACETYLMURAMOYLALANINE--D-GLUTAMATE LIGASE"/>
    <property type="match status" value="1"/>
</dbReference>
<evidence type="ECO:0000256" key="4">
    <source>
        <dbReference type="ARBA" id="ARBA00022598"/>
    </source>
</evidence>
<evidence type="ECO:0000256" key="5">
    <source>
        <dbReference type="ARBA" id="ARBA00022741"/>
    </source>
</evidence>
<comment type="similarity">
    <text evidence="7">Belongs to the MurCDEF family.</text>
</comment>
<reference evidence="10" key="1">
    <citation type="journal article" date="2019" name="Int. J. Syst. Evol. Microbiol.">
        <title>The Global Catalogue of Microorganisms (GCM) 10K type strain sequencing project: providing services to taxonomists for standard genome sequencing and annotation.</title>
        <authorList>
            <consortium name="The Broad Institute Genomics Platform"/>
            <consortium name="The Broad Institute Genome Sequencing Center for Infectious Disease"/>
            <person name="Wu L."/>
            <person name="Ma J."/>
        </authorList>
    </citation>
    <scope>NUCLEOTIDE SEQUENCE [LARGE SCALE GENOMIC DNA]</scope>
    <source>
        <strain evidence="10">CGMCC 1.10188</strain>
    </source>
</reference>
<dbReference type="Gene3D" id="3.90.190.20">
    <property type="entry name" value="Mur ligase, C-terminal domain"/>
    <property type="match status" value="1"/>
</dbReference>
<comment type="catalytic activity">
    <reaction evidence="7">
        <text>UDP-N-acetyl-alpha-D-muramoyl-L-alanine + D-glutamate + ATP = UDP-N-acetyl-alpha-D-muramoyl-L-alanyl-D-glutamate + ADP + phosphate + H(+)</text>
        <dbReference type="Rhea" id="RHEA:16429"/>
        <dbReference type="ChEBI" id="CHEBI:15378"/>
        <dbReference type="ChEBI" id="CHEBI:29986"/>
        <dbReference type="ChEBI" id="CHEBI:30616"/>
        <dbReference type="ChEBI" id="CHEBI:43474"/>
        <dbReference type="ChEBI" id="CHEBI:83898"/>
        <dbReference type="ChEBI" id="CHEBI:83900"/>
        <dbReference type="ChEBI" id="CHEBI:456216"/>
        <dbReference type="EC" id="6.3.2.9"/>
    </reaction>
</comment>
<comment type="pathway">
    <text evidence="2 7">Cell wall biogenesis; peptidoglycan biosynthesis.</text>
</comment>
<evidence type="ECO:0000256" key="2">
    <source>
        <dbReference type="ARBA" id="ARBA00004752"/>
    </source>
</evidence>
<dbReference type="SUPFAM" id="SSF51984">
    <property type="entry name" value="MurCD N-terminal domain"/>
    <property type="match status" value="1"/>
</dbReference>
<dbReference type="SUPFAM" id="SSF53244">
    <property type="entry name" value="MurD-like peptide ligases, peptide-binding domain"/>
    <property type="match status" value="1"/>
</dbReference>
<organism evidence="9 10">
    <name type="scientific">Tistrella bauzanensis</name>
    <dbReference type="NCBI Taxonomy" id="657419"/>
    <lineage>
        <taxon>Bacteria</taxon>
        <taxon>Pseudomonadati</taxon>
        <taxon>Pseudomonadota</taxon>
        <taxon>Alphaproteobacteria</taxon>
        <taxon>Geminicoccales</taxon>
        <taxon>Geminicoccaceae</taxon>
        <taxon>Tistrella</taxon>
    </lineage>
</organism>
<feature type="domain" description="Mur ligase central" evidence="8">
    <location>
        <begin position="132"/>
        <end position="323"/>
    </location>
</feature>
<keyword evidence="10" id="KW-1185">Reference proteome</keyword>
<sequence length="492" mass="49805">MTATDIRPAIHEAAAPATPVVPGVAGSRVVVAGLARSGVATIRALRAGGAEVVAWDDAEAARVAGAAAGAAIAAPDAIDWSGVALLVVAPGLPLHFPRPHAAVRHARAAGVAITGDVDLLFGACGAARYAAITGTNGKSTTTALLGHVVSRLAGTPVAGAPAQVAVGGNLGVAPLDLPALGAGALYVLELSSYQLDLTEAFAPAVGVLLNLSPDHIDRHGDFAGYVAAKRRLFDHQPAGAIAIIGCDDGPSIEVFDALAAEGRLRVIPIAATRPVAGGVWLDDAGQLIDDLNGLARPVMSLDGIDTLRGRHNGQNAAAAYAAARALGLAPDDIVAGIRSYPGLPHRLETVGRLGGCVIVNDSKATNAEAVRPALEAFERIYWIAGGVPKAGGIAMLKPWFDRIAHAWLIGDAAEGFAATLGSDVPWTIAGTLDVALDQALTAADAAGDTADGARGVAVLLSPACASFDQYKSFEHRGDAFRALVAARLEARS</sequence>
<keyword evidence="3 7" id="KW-0963">Cytoplasm</keyword>
<keyword evidence="7" id="KW-0961">Cell wall biogenesis/degradation</keyword>
<keyword evidence="7" id="KW-0131">Cell cycle</keyword>
<name>A0ABQ1I7L6_9PROT</name>
<protein>
    <recommendedName>
        <fullName evidence="7">UDP-N-acetylmuramoylalanine--D-glutamate ligase</fullName>
        <ecNumber evidence="7">6.3.2.9</ecNumber>
    </recommendedName>
    <alternativeName>
        <fullName evidence="7">D-glutamic acid-adding enzyme</fullName>
    </alternativeName>
    <alternativeName>
        <fullName evidence="7">UDP-N-acetylmuramoyl-L-alanyl-D-glutamate synthetase</fullName>
    </alternativeName>
</protein>
<comment type="caution">
    <text evidence="9">The sequence shown here is derived from an EMBL/GenBank/DDBJ whole genome shotgun (WGS) entry which is preliminary data.</text>
</comment>
<keyword evidence="7" id="KW-0132">Cell division</keyword>
<proteinExistence type="inferred from homology"/>
<evidence type="ECO:0000256" key="7">
    <source>
        <dbReference type="HAMAP-Rule" id="MF_00639"/>
    </source>
</evidence>
<evidence type="ECO:0000259" key="8">
    <source>
        <dbReference type="Pfam" id="PF08245"/>
    </source>
</evidence>
<dbReference type="InterPro" id="IPR036565">
    <property type="entry name" value="Mur-like_cat_sf"/>
</dbReference>
<dbReference type="InterPro" id="IPR036615">
    <property type="entry name" value="Mur_ligase_C_dom_sf"/>
</dbReference>
<keyword evidence="4 7" id="KW-0436">Ligase</keyword>
<dbReference type="PANTHER" id="PTHR43692">
    <property type="entry name" value="UDP-N-ACETYLMURAMOYLALANINE--D-GLUTAMATE LIGASE"/>
    <property type="match status" value="1"/>
</dbReference>
<evidence type="ECO:0000256" key="6">
    <source>
        <dbReference type="ARBA" id="ARBA00022840"/>
    </source>
</evidence>
<dbReference type="Gene3D" id="3.40.1190.10">
    <property type="entry name" value="Mur-like, catalytic domain"/>
    <property type="match status" value="1"/>
</dbReference>
<dbReference type="EC" id="6.3.2.9" evidence="7"/>
<dbReference type="SUPFAM" id="SSF53623">
    <property type="entry name" value="MurD-like peptide ligases, catalytic domain"/>
    <property type="match status" value="1"/>
</dbReference>
<feature type="binding site" evidence="7">
    <location>
        <begin position="134"/>
        <end position="140"/>
    </location>
    <ligand>
        <name>ATP</name>
        <dbReference type="ChEBI" id="CHEBI:30616"/>
    </ligand>
</feature>
<dbReference type="HAMAP" id="MF_00639">
    <property type="entry name" value="MurD"/>
    <property type="match status" value="1"/>
</dbReference>
<evidence type="ECO:0000313" key="10">
    <source>
        <dbReference type="Proteomes" id="UP000603352"/>
    </source>
</evidence>
<dbReference type="InterPro" id="IPR005762">
    <property type="entry name" value="MurD"/>
</dbReference>
<keyword evidence="7" id="KW-0573">Peptidoglycan synthesis</keyword>
<evidence type="ECO:0000313" key="9">
    <source>
        <dbReference type="EMBL" id="GGB23540.1"/>
    </source>
</evidence>
<keyword evidence="6 7" id="KW-0067">ATP-binding</keyword>
<keyword evidence="5 7" id="KW-0547">Nucleotide-binding</keyword>
<dbReference type="RefSeq" id="WP_188573989.1">
    <property type="nucleotide sequence ID" value="NZ_BMDZ01000001.1"/>
</dbReference>
<dbReference type="Gene3D" id="3.40.50.720">
    <property type="entry name" value="NAD(P)-binding Rossmann-like Domain"/>
    <property type="match status" value="1"/>
</dbReference>
<evidence type="ECO:0000256" key="3">
    <source>
        <dbReference type="ARBA" id="ARBA00022490"/>
    </source>
</evidence>
<dbReference type="Proteomes" id="UP000603352">
    <property type="component" value="Unassembled WGS sequence"/>
</dbReference>
<dbReference type="EMBL" id="BMDZ01000001">
    <property type="protein sequence ID" value="GGB23540.1"/>
    <property type="molecule type" value="Genomic_DNA"/>
</dbReference>
<dbReference type="Pfam" id="PF08245">
    <property type="entry name" value="Mur_ligase_M"/>
    <property type="match status" value="1"/>
</dbReference>
<gene>
    <name evidence="7 9" type="primary">murD</name>
    <name evidence="9" type="ORF">GCM10011505_00950</name>
</gene>
<dbReference type="NCBIfam" id="TIGR01087">
    <property type="entry name" value="murD"/>
    <property type="match status" value="1"/>
</dbReference>